<protein>
    <submittedName>
        <fullName evidence="2">Uncharacterized protein</fullName>
    </submittedName>
</protein>
<name>S7VWZ0_9FLAO</name>
<organism evidence="2 3">
    <name type="scientific">Winogradskyella psychrotolerans RS-3</name>
    <dbReference type="NCBI Taxonomy" id="641526"/>
    <lineage>
        <taxon>Bacteria</taxon>
        <taxon>Pseudomonadati</taxon>
        <taxon>Bacteroidota</taxon>
        <taxon>Flavobacteriia</taxon>
        <taxon>Flavobacteriales</taxon>
        <taxon>Flavobacteriaceae</taxon>
        <taxon>Winogradskyella</taxon>
    </lineage>
</organism>
<feature type="chain" id="PRO_5004546483" evidence="1">
    <location>
        <begin position="24"/>
        <end position="127"/>
    </location>
</feature>
<dbReference type="AlphaFoldDB" id="S7VWZ0"/>
<keyword evidence="3" id="KW-1185">Reference proteome</keyword>
<dbReference type="EMBL" id="ATMR01000007">
    <property type="protein sequence ID" value="EPR74800.1"/>
    <property type="molecule type" value="Genomic_DNA"/>
</dbReference>
<dbReference type="Proteomes" id="UP000014962">
    <property type="component" value="Unassembled WGS sequence"/>
</dbReference>
<evidence type="ECO:0000256" key="1">
    <source>
        <dbReference type="SAM" id="SignalP"/>
    </source>
</evidence>
<keyword evidence="1" id="KW-0732">Signal</keyword>
<feature type="signal peptide" evidence="1">
    <location>
        <begin position="1"/>
        <end position="23"/>
    </location>
</feature>
<gene>
    <name evidence="2" type="ORF">ADIWIN_0164</name>
</gene>
<evidence type="ECO:0000313" key="2">
    <source>
        <dbReference type="EMBL" id="EPR74800.1"/>
    </source>
</evidence>
<reference evidence="2 3" key="1">
    <citation type="journal article" date="2013" name="Genome Announc.">
        <title>Draft Genome Sequence of Winogradskyella psychrotolerans RS-3T, Isolated from the Marine Transect of Kongsfjorden, Ny-Alesund, Svalbard, Arctic Ocean.</title>
        <authorList>
            <person name="Kumar Pinnaka A."/>
            <person name="Ara S."/>
            <person name="Singh A."/>
            <person name="Shivaji S."/>
        </authorList>
    </citation>
    <scope>NUCLEOTIDE SEQUENCE [LARGE SCALE GENOMIC DNA]</scope>
    <source>
        <strain evidence="2 3">RS-3</strain>
    </source>
</reference>
<proteinExistence type="predicted"/>
<accession>S7VWZ0</accession>
<comment type="caution">
    <text evidence="2">The sequence shown here is derived from an EMBL/GenBank/DDBJ whole genome shotgun (WGS) entry which is preliminary data.</text>
</comment>
<sequence>MNLKMIKTLFSIVLFLASFGASAHTCDIQLLNSDLEYSLSSDISNEVNAYSTTHHSFFDIQTENYSVVFFSDTEPSRVDRVLESSDGITNRSTQLSAVLRSQFSIAELHSFKNLYLREILFPFHSFW</sequence>
<evidence type="ECO:0000313" key="3">
    <source>
        <dbReference type="Proteomes" id="UP000014962"/>
    </source>
</evidence>